<feature type="region of interest" description="Disordered" evidence="1">
    <location>
        <begin position="428"/>
        <end position="493"/>
    </location>
</feature>
<feature type="region of interest" description="Disordered" evidence="1">
    <location>
        <begin position="347"/>
        <end position="366"/>
    </location>
</feature>
<protein>
    <recommendedName>
        <fullName evidence="4">Carboxylesterase family protein</fullName>
    </recommendedName>
</protein>
<sequence>MRITRAALRAQAQDENNFIHEDCNADTIPEDVGTDIETDRPALKDITNDNYPTAEDEQSPEEASEVTLTTHKKEEEPTTNNNSEQKPNRREHEEQSQAVYKDSQGNTHQTQETALVEAGTRDDQPQLESENAAAEQVQIIGLTSTPKQSRNDAPKTPKFDPYIHTPAPEMATSNPDTTEDSFLENIKSRSPSKIHSDEEVSQSPSTYNVEPISRTPRIEDSVEAIDALEDAIEEFSDKIPDLDGLKIESPIKSRKNTPARLTTTKTPNTLRKSERSPGKPIRTPSSKTASKVTVKPAPAPRASTVVRNAQIVKHTSKAPIITKKPIIDGLKAQESSAWTLPSLTFSNSPAKAPSHSNTTKKRVSSATLSTNRPAFIVARSVKAPTRPTFSLPGEAISAKLKAQREERLKREEEAEKERKIFKARPVPVKGARPSVAPRENKASQARLSIYAGGGNKENVAPTKKPESKQRPLSLSAKPDTNKANSSVRRVTSVAAVAKPRVSSLQLTAGQKLSVTKEDVEQQKARGREVFARNKVEMEKLEKDRKEKEDAARKARAEAAERGRQASREWAEKQKKRLALQNAAKVAGSAQGPKEAVIPA</sequence>
<feature type="region of interest" description="Disordered" evidence="1">
    <location>
        <begin position="12"/>
        <end position="220"/>
    </location>
</feature>
<dbReference type="EMBL" id="MU404354">
    <property type="protein sequence ID" value="KAI1612595.1"/>
    <property type="molecule type" value="Genomic_DNA"/>
</dbReference>
<feature type="compositionally biased region" description="Basic and acidic residues" evidence="1">
    <location>
        <begin position="86"/>
        <end position="95"/>
    </location>
</feature>
<feature type="compositionally biased region" description="Basic and acidic residues" evidence="1">
    <location>
        <begin position="149"/>
        <end position="158"/>
    </location>
</feature>
<feature type="compositionally biased region" description="Low complexity" evidence="1">
    <location>
        <begin position="483"/>
        <end position="493"/>
    </location>
</feature>
<feature type="region of interest" description="Disordered" evidence="1">
    <location>
        <begin position="538"/>
        <end position="576"/>
    </location>
</feature>
<feature type="region of interest" description="Disordered" evidence="1">
    <location>
        <begin position="248"/>
        <end position="302"/>
    </location>
</feature>
<comment type="caution">
    <text evidence="2">The sequence shown here is derived from an EMBL/GenBank/DDBJ whole genome shotgun (WGS) entry which is preliminary data.</text>
</comment>
<evidence type="ECO:0008006" key="4">
    <source>
        <dbReference type="Google" id="ProtNLM"/>
    </source>
</evidence>
<dbReference type="AlphaFoldDB" id="A0AAN6ID21"/>
<proteinExistence type="predicted"/>
<evidence type="ECO:0000313" key="3">
    <source>
        <dbReference type="Proteomes" id="UP001203852"/>
    </source>
</evidence>
<evidence type="ECO:0000256" key="1">
    <source>
        <dbReference type="SAM" id="MobiDB-lite"/>
    </source>
</evidence>
<feature type="compositionally biased region" description="Polar residues" evidence="1">
    <location>
        <begin position="259"/>
        <end position="270"/>
    </location>
</feature>
<evidence type="ECO:0000313" key="2">
    <source>
        <dbReference type="EMBL" id="KAI1612595.1"/>
    </source>
</evidence>
<feature type="compositionally biased region" description="Acidic residues" evidence="1">
    <location>
        <begin position="54"/>
        <end position="64"/>
    </location>
</feature>
<keyword evidence="3" id="KW-1185">Reference proteome</keyword>
<feature type="compositionally biased region" description="Basic and acidic residues" evidence="1">
    <location>
        <begin position="538"/>
        <end position="572"/>
    </location>
</feature>
<reference evidence="2" key="1">
    <citation type="journal article" date="2022" name="bioRxiv">
        <title>Deciphering the potential niche of two novel black yeast fungi from a biological soil crust based on their genomes, phenotypes, and melanin regulation.</title>
        <authorList>
            <consortium name="DOE Joint Genome Institute"/>
            <person name="Carr E.C."/>
            <person name="Barton Q."/>
            <person name="Grambo S."/>
            <person name="Sullivan M."/>
            <person name="Renfro C.M."/>
            <person name="Kuo A."/>
            <person name="Pangilinan J."/>
            <person name="Lipzen A."/>
            <person name="Keymanesh K."/>
            <person name="Savage E."/>
            <person name="Barry K."/>
            <person name="Grigoriev I.V."/>
            <person name="Riekhof W.R."/>
            <person name="Harris S.S."/>
        </authorList>
    </citation>
    <scope>NUCLEOTIDE SEQUENCE</scope>
    <source>
        <strain evidence="2">JF 03-4F</strain>
    </source>
</reference>
<accession>A0AAN6ID21</accession>
<name>A0AAN6ID21_9EURO</name>
<feature type="compositionally biased region" description="Basic and acidic residues" evidence="1">
    <location>
        <begin position="37"/>
        <end position="47"/>
    </location>
</feature>
<feature type="compositionally biased region" description="Polar residues" evidence="1">
    <location>
        <begin position="103"/>
        <end position="113"/>
    </location>
</feature>
<feature type="compositionally biased region" description="Polar residues" evidence="1">
    <location>
        <begin position="347"/>
        <end position="357"/>
    </location>
</feature>
<gene>
    <name evidence="2" type="ORF">EDD36DRAFT_437262</name>
</gene>
<organism evidence="2 3">
    <name type="scientific">Exophiala viscosa</name>
    <dbReference type="NCBI Taxonomy" id="2486360"/>
    <lineage>
        <taxon>Eukaryota</taxon>
        <taxon>Fungi</taxon>
        <taxon>Dikarya</taxon>
        <taxon>Ascomycota</taxon>
        <taxon>Pezizomycotina</taxon>
        <taxon>Eurotiomycetes</taxon>
        <taxon>Chaetothyriomycetidae</taxon>
        <taxon>Chaetothyriales</taxon>
        <taxon>Herpotrichiellaceae</taxon>
        <taxon>Exophiala</taxon>
    </lineage>
</organism>
<dbReference type="Proteomes" id="UP001203852">
    <property type="component" value="Unassembled WGS sequence"/>
</dbReference>